<sequence>MQKNANAGRVLYARHLTLFILLLLVIPLCALAQRPSPPLVNSTLSGRITDAVTKLPLAGASIQIEGVTHSVTTNNLGEFNFVTGQKLPYPLVISYVGYKTLRIIVSQSPAEIQLEPEVSSLGDIVVVGYGRQRRKDLTGAVASVPTILKGQPVSSPDRLLQGAVPGVQVTQSSGQPGSGASIRIRGGTSINAGNEPLYVIDGFPVYNGDASVDAGITSGEKINPLASIDPADIASIEVLKDASATAIYGSRGANGVVLITTQRAKARQSTVSYNNYFGVQSVIRKLPLLNAEEWGALKNDARADAGKPPLYSAEQLKALGKGTDWQDEAFTSAPVTNHSLSLSAGTEKSKFLLSAGYFRQDGVIINTGFERYSARLNVEHDFNERFKIGAFLTGSATNAKVAPNGVVQGLLEMPPTVPVRDAERNFTLVSNFETAIGNPINTLHNQTNESNTRRFLLNGFGEYEIIKGLTAKVLVGADIINNKQNRYLPSTVFEGLPAGIAGVGSLGTVNWLNENTLNYKFDLGQNHRFDVLVGNTQQQAVTEVFSAGSSDFVNDAFTYHNLGAGAVLRTPGSLYTKWALKSYLGRINYGFRSKYLFTFTVRSDGSSRFGNNNKWGTFPSAAFAWNASDEKFLEGIKAISSLKLRVSAGLTGNQEIPAYRSLARLSYYRYNFEDQLVGGFAPSSYENANLSWEKTEQYNLGLELGLFAERINVSTDVYYKRTNDLLLEVPLPFSSGIESAFQNYGSIENKGIELAIRSENLTGKFSWTTNLIFSANRNKVLSLGPGVKEFIPINPANTARTSEIVRVGEPLGNFFMYVTDGIFQEGDDFSLSPTPNTRAGSQKYKDVNGDGAITQAGDVTIVGNSQPKFLAGLSNNFRYKNFDLLIFLQSSYGNKIFSNSKALLEIGSGFTGASATLRNRWTPTNTNTDVHRAIEDPSPTLSDRFVEDGSYLRLKNITLGYTLPSALSARLRLKSLRVYVSGQNLLTWTKYTGFDPEVSRNGQDALSSGFDFGSYPGTKTLSAGLSVSL</sequence>
<proteinExistence type="inferred from homology"/>
<dbReference type="SUPFAM" id="SSF49464">
    <property type="entry name" value="Carboxypeptidase regulatory domain-like"/>
    <property type="match status" value="1"/>
</dbReference>
<dbReference type="Pfam" id="PF07715">
    <property type="entry name" value="Plug"/>
    <property type="match status" value="1"/>
</dbReference>
<dbReference type="SUPFAM" id="SSF56935">
    <property type="entry name" value="Porins"/>
    <property type="match status" value="1"/>
</dbReference>
<evidence type="ECO:0000256" key="7">
    <source>
        <dbReference type="PROSITE-ProRule" id="PRU01360"/>
    </source>
</evidence>
<keyword evidence="10" id="KW-1185">Reference proteome</keyword>
<dbReference type="PROSITE" id="PS52016">
    <property type="entry name" value="TONB_DEPENDENT_REC_3"/>
    <property type="match status" value="1"/>
</dbReference>
<evidence type="ECO:0000259" key="8">
    <source>
        <dbReference type="Pfam" id="PF07715"/>
    </source>
</evidence>
<evidence type="ECO:0000256" key="6">
    <source>
        <dbReference type="ARBA" id="ARBA00023237"/>
    </source>
</evidence>
<reference evidence="9 10" key="1">
    <citation type="submission" date="2018-05" db="EMBL/GenBank/DDBJ databases">
        <title>Chitinophaga sp. nov., isolated from rhizosphere soil of Alhagi.</title>
        <authorList>
            <person name="Liu Y."/>
        </authorList>
    </citation>
    <scope>NUCLEOTIDE SEQUENCE [LARGE SCALE GENOMIC DNA]</scope>
    <source>
        <strain evidence="9 10">T22</strain>
    </source>
</reference>
<keyword evidence="3 7" id="KW-1134">Transmembrane beta strand</keyword>
<evidence type="ECO:0000313" key="9">
    <source>
        <dbReference type="EMBL" id="AWO00831.1"/>
    </source>
</evidence>
<evidence type="ECO:0000256" key="2">
    <source>
        <dbReference type="ARBA" id="ARBA00022448"/>
    </source>
</evidence>
<evidence type="ECO:0000256" key="1">
    <source>
        <dbReference type="ARBA" id="ARBA00004571"/>
    </source>
</evidence>
<protein>
    <submittedName>
        <fullName evidence="9">SusC/RagA family protein</fullName>
    </submittedName>
</protein>
<evidence type="ECO:0000256" key="4">
    <source>
        <dbReference type="ARBA" id="ARBA00022692"/>
    </source>
</evidence>
<keyword evidence="5 7" id="KW-0472">Membrane</keyword>
<accession>A0ABN5LN60</accession>
<dbReference type="InterPro" id="IPR036942">
    <property type="entry name" value="Beta-barrel_TonB_sf"/>
</dbReference>
<comment type="similarity">
    <text evidence="7">Belongs to the TonB-dependent receptor family.</text>
</comment>
<name>A0ABN5LN60_9BACT</name>
<dbReference type="InterPro" id="IPR039426">
    <property type="entry name" value="TonB-dep_rcpt-like"/>
</dbReference>
<evidence type="ECO:0000313" key="10">
    <source>
        <dbReference type="Proteomes" id="UP000246099"/>
    </source>
</evidence>
<keyword evidence="4 7" id="KW-0812">Transmembrane</keyword>
<dbReference type="InterPro" id="IPR023996">
    <property type="entry name" value="TonB-dep_OMP_SusC/RagA"/>
</dbReference>
<dbReference type="NCBIfam" id="TIGR04056">
    <property type="entry name" value="OMP_RagA_SusC"/>
    <property type="match status" value="1"/>
</dbReference>
<keyword evidence="2 7" id="KW-0813">Transport</keyword>
<gene>
    <name evidence="9" type="ORF">DLD77_03530</name>
</gene>
<dbReference type="Gene3D" id="2.40.170.20">
    <property type="entry name" value="TonB-dependent receptor, beta-barrel domain"/>
    <property type="match status" value="1"/>
</dbReference>
<dbReference type="InterPro" id="IPR008969">
    <property type="entry name" value="CarboxyPept-like_regulatory"/>
</dbReference>
<dbReference type="Proteomes" id="UP000246099">
    <property type="component" value="Chromosome"/>
</dbReference>
<dbReference type="Gene3D" id="2.170.130.10">
    <property type="entry name" value="TonB-dependent receptor, plug domain"/>
    <property type="match status" value="1"/>
</dbReference>
<dbReference type="Gene3D" id="2.60.40.1120">
    <property type="entry name" value="Carboxypeptidase-like, regulatory domain"/>
    <property type="match status" value="1"/>
</dbReference>
<dbReference type="EMBL" id="CP029600">
    <property type="protein sequence ID" value="AWO00831.1"/>
    <property type="molecule type" value="Genomic_DNA"/>
</dbReference>
<dbReference type="NCBIfam" id="TIGR04057">
    <property type="entry name" value="SusC_RagA_signa"/>
    <property type="match status" value="1"/>
</dbReference>
<evidence type="ECO:0000256" key="3">
    <source>
        <dbReference type="ARBA" id="ARBA00022452"/>
    </source>
</evidence>
<dbReference type="Pfam" id="PF13715">
    <property type="entry name" value="CarbopepD_reg_2"/>
    <property type="match status" value="1"/>
</dbReference>
<dbReference type="InterPro" id="IPR037066">
    <property type="entry name" value="Plug_dom_sf"/>
</dbReference>
<dbReference type="RefSeq" id="WP_119076691.1">
    <property type="nucleotide sequence ID" value="NZ_CP029600.1"/>
</dbReference>
<organism evidence="9 10">
    <name type="scientific">Chitinophaga alhagiae</name>
    <dbReference type="NCBI Taxonomy" id="2203219"/>
    <lineage>
        <taxon>Bacteria</taxon>
        <taxon>Pseudomonadati</taxon>
        <taxon>Bacteroidota</taxon>
        <taxon>Chitinophagia</taxon>
        <taxon>Chitinophagales</taxon>
        <taxon>Chitinophagaceae</taxon>
        <taxon>Chitinophaga</taxon>
    </lineage>
</organism>
<dbReference type="InterPro" id="IPR023997">
    <property type="entry name" value="TonB-dep_OMP_SusC/RagA_CS"/>
</dbReference>
<comment type="subcellular location">
    <subcellularLocation>
        <location evidence="1 7">Cell outer membrane</location>
        <topology evidence="1 7">Multi-pass membrane protein</topology>
    </subcellularLocation>
</comment>
<dbReference type="InterPro" id="IPR012910">
    <property type="entry name" value="Plug_dom"/>
</dbReference>
<evidence type="ECO:0000256" key="5">
    <source>
        <dbReference type="ARBA" id="ARBA00023136"/>
    </source>
</evidence>
<keyword evidence="6 7" id="KW-0998">Cell outer membrane</keyword>
<feature type="domain" description="TonB-dependent receptor plug" evidence="8">
    <location>
        <begin position="147"/>
        <end position="256"/>
    </location>
</feature>